<reference evidence="2 3" key="1">
    <citation type="submission" date="2019-12" db="EMBL/GenBank/DDBJ databases">
        <title>Mucilaginibacter sp. HMF7410 genome sequencing and assembly.</title>
        <authorList>
            <person name="Kang H."/>
            <person name="Cha I."/>
            <person name="Kim H."/>
            <person name="Joh K."/>
        </authorList>
    </citation>
    <scope>NUCLEOTIDE SEQUENCE [LARGE SCALE GENOMIC DNA]</scope>
    <source>
        <strain evidence="2 3">HMF7410</strain>
    </source>
</reference>
<name>A0A7K1SZ28_9SPHI</name>
<comment type="caution">
    <text evidence="2">The sequence shown here is derived from an EMBL/GenBank/DDBJ whole genome shotgun (WGS) entry which is preliminary data.</text>
</comment>
<gene>
    <name evidence="2" type="ORF">GO621_13690</name>
</gene>
<dbReference type="Proteomes" id="UP000462014">
    <property type="component" value="Unassembled WGS sequence"/>
</dbReference>
<feature type="transmembrane region" description="Helical" evidence="1">
    <location>
        <begin position="33"/>
        <end position="49"/>
    </location>
</feature>
<organism evidence="2 3">
    <name type="scientific">Mucilaginibacter arboris</name>
    <dbReference type="NCBI Taxonomy" id="2682090"/>
    <lineage>
        <taxon>Bacteria</taxon>
        <taxon>Pseudomonadati</taxon>
        <taxon>Bacteroidota</taxon>
        <taxon>Sphingobacteriia</taxon>
        <taxon>Sphingobacteriales</taxon>
        <taxon>Sphingobacteriaceae</taxon>
        <taxon>Mucilaginibacter</taxon>
    </lineage>
</organism>
<dbReference type="EMBL" id="WPIK01000012">
    <property type="protein sequence ID" value="MVN22584.1"/>
    <property type="molecule type" value="Genomic_DNA"/>
</dbReference>
<dbReference type="RefSeq" id="WP_157567985.1">
    <property type="nucleotide sequence ID" value="NZ_WPIK01000012.1"/>
</dbReference>
<proteinExistence type="predicted"/>
<evidence type="ECO:0008006" key="4">
    <source>
        <dbReference type="Google" id="ProtNLM"/>
    </source>
</evidence>
<evidence type="ECO:0000256" key="1">
    <source>
        <dbReference type="SAM" id="Phobius"/>
    </source>
</evidence>
<evidence type="ECO:0000313" key="3">
    <source>
        <dbReference type="Proteomes" id="UP000462014"/>
    </source>
</evidence>
<sequence>MKKWFLFGLFSLTTTFQSCMVVGGVFRAGFKMGIYSVLIFVGLIVWVISKRSNRR</sequence>
<evidence type="ECO:0000313" key="2">
    <source>
        <dbReference type="EMBL" id="MVN22584.1"/>
    </source>
</evidence>
<keyword evidence="1" id="KW-0812">Transmembrane</keyword>
<dbReference type="AlphaFoldDB" id="A0A7K1SZ28"/>
<accession>A0A7K1SZ28</accession>
<dbReference type="PROSITE" id="PS51257">
    <property type="entry name" value="PROKAR_LIPOPROTEIN"/>
    <property type="match status" value="1"/>
</dbReference>
<keyword evidence="1" id="KW-1133">Transmembrane helix</keyword>
<keyword evidence="1" id="KW-0472">Membrane</keyword>
<keyword evidence="3" id="KW-1185">Reference proteome</keyword>
<protein>
    <recommendedName>
        <fullName evidence="4">Phosphatidate cytidylyltransferase</fullName>
    </recommendedName>
</protein>